<keyword evidence="1" id="KW-0732">Signal</keyword>
<keyword evidence="3" id="KW-1185">Reference proteome</keyword>
<accession>A0A6A4I6X3</accession>
<gene>
    <name evidence="2" type="ORF">BT96DRAFT_933169</name>
</gene>
<name>A0A6A4I6X3_9AGAR</name>
<evidence type="ECO:0000313" key="2">
    <source>
        <dbReference type="EMBL" id="KAE9407752.1"/>
    </source>
</evidence>
<dbReference type="AlphaFoldDB" id="A0A6A4I6X3"/>
<proteinExistence type="predicted"/>
<reference evidence="2" key="1">
    <citation type="journal article" date="2019" name="Environ. Microbiol.">
        <title>Fungal ecological strategies reflected in gene transcription - a case study of two litter decomposers.</title>
        <authorList>
            <person name="Barbi F."/>
            <person name="Kohler A."/>
            <person name="Barry K."/>
            <person name="Baskaran P."/>
            <person name="Daum C."/>
            <person name="Fauchery L."/>
            <person name="Ihrmark K."/>
            <person name="Kuo A."/>
            <person name="LaButti K."/>
            <person name="Lipzen A."/>
            <person name="Morin E."/>
            <person name="Grigoriev I.V."/>
            <person name="Henrissat B."/>
            <person name="Lindahl B."/>
            <person name="Martin F."/>
        </authorList>
    </citation>
    <scope>NUCLEOTIDE SEQUENCE</scope>
    <source>
        <strain evidence="2">JB14</strain>
    </source>
</reference>
<sequence>MCMHSLVFRRVSVSLFWSSVCGCNELIFNTTRQGPFSKQLRTRRSSSCPTPDPLQAQCFENQDTFSYYDDGQMITASFPFHHRSPDRWRNSREEGEAEIAGKPKAGFVDEVVSHEDILALREAKRRTHEEPGREGFGPT</sequence>
<feature type="signal peptide" evidence="1">
    <location>
        <begin position="1"/>
        <end position="22"/>
    </location>
</feature>
<evidence type="ECO:0000256" key="1">
    <source>
        <dbReference type="SAM" id="SignalP"/>
    </source>
</evidence>
<organism evidence="2 3">
    <name type="scientific">Gymnopus androsaceus JB14</name>
    <dbReference type="NCBI Taxonomy" id="1447944"/>
    <lineage>
        <taxon>Eukaryota</taxon>
        <taxon>Fungi</taxon>
        <taxon>Dikarya</taxon>
        <taxon>Basidiomycota</taxon>
        <taxon>Agaricomycotina</taxon>
        <taxon>Agaricomycetes</taxon>
        <taxon>Agaricomycetidae</taxon>
        <taxon>Agaricales</taxon>
        <taxon>Marasmiineae</taxon>
        <taxon>Omphalotaceae</taxon>
        <taxon>Gymnopus</taxon>
    </lineage>
</organism>
<feature type="chain" id="PRO_5025336046" evidence="1">
    <location>
        <begin position="23"/>
        <end position="139"/>
    </location>
</feature>
<protein>
    <submittedName>
        <fullName evidence="2">Uncharacterized protein</fullName>
    </submittedName>
</protein>
<dbReference type="EMBL" id="ML769394">
    <property type="protein sequence ID" value="KAE9407752.1"/>
    <property type="molecule type" value="Genomic_DNA"/>
</dbReference>
<dbReference type="Proteomes" id="UP000799118">
    <property type="component" value="Unassembled WGS sequence"/>
</dbReference>
<evidence type="ECO:0000313" key="3">
    <source>
        <dbReference type="Proteomes" id="UP000799118"/>
    </source>
</evidence>